<protein>
    <recommendedName>
        <fullName evidence="2">UBA domain-containing protein</fullName>
    </recommendedName>
</protein>
<sequence>MCRQFVNQGGLQVLCDLLTMPGLPYDFPVSAACASLCKIFEQLVGYLSLNDLLKPVLQALQDGLSKVSTFLTSETSEYSVLLRDCSANETSVLHGLVCISSILCVLVQIINHLKSEHRCGFASLWAQQNIFGQLGELYHKVSWEAILLLKTLCDEIKDHNQPGPSTADPNETSTGTQASQSKSPFSMPAFVEALSVYRILKPCLQRRLLMSSFDQVPLSAKTSVLTQVAQLAIGAVCWRPPDMILNNNEFLPFVYAVRYSSVRLAHLLLFDTANKSPHILMFNAFYMLNGIQSLFFDTGIESSAHPHALFATNDSAQAVSAQNTETRGALSTVLEEWFACVDRLSNIAAVKAEVKKISETDSIHFDTDKYANYVSRLSLKPLELLCCHGVLLNFLSQRAVEHLLNMLINIAPYVFTEESDQLTNVEGAEKPASGDGTAVVPATTGPSSVPAQPDSAPVVAAGDSDTPSRTSESSRAAVRMLEEMGFAAQSAELALEESNWNTADAVNLLLLSLDDFTPFNFNPAGVAPERPTALFQFPTEPEVPKPAPVQASGALLDSLIYEVGPRRPTEESLWVPLTSDHPSGASTVVKTTDAEIDRLRESLRKNIFSACYEIARLHKTDEVCLWYF</sequence>
<dbReference type="SUPFAM" id="SSF46934">
    <property type="entry name" value="UBA-like"/>
    <property type="match status" value="1"/>
</dbReference>
<feature type="region of interest" description="Disordered" evidence="1">
    <location>
        <begin position="426"/>
        <end position="474"/>
    </location>
</feature>
<feature type="domain" description="UBA" evidence="2">
    <location>
        <begin position="471"/>
        <end position="512"/>
    </location>
</feature>
<dbReference type="OrthoDB" id="423283at2759"/>
<dbReference type="Gene3D" id="1.10.8.10">
    <property type="entry name" value="DNA helicase RuvA subunit, C-terminal domain"/>
    <property type="match status" value="1"/>
</dbReference>
<dbReference type="AlphaFoldDB" id="A0A3P7LK70"/>
<keyword evidence="4" id="KW-1185">Reference proteome</keyword>
<dbReference type="PROSITE" id="PS50030">
    <property type="entry name" value="UBA"/>
    <property type="match status" value="1"/>
</dbReference>
<dbReference type="EMBL" id="UYRU01048732">
    <property type="protein sequence ID" value="VDN10238.1"/>
    <property type="molecule type" value="Genomic_DNA"/>
</dbReference>
<feature type="compositionally biased region" description="Polar residues" evidence="1">
    <location>
        <begin position="162"/>
        <end position="183"/>
    </location>
</feature>
<dbReference type="InterPro" id="IPR015940">
    <property type="entry name" value="UBA"/>
</dbReference>
<evidence type="ECO:0000259" key="2">
    <source>
        <dbReference type="PROSITE" id="PS50030"/>
    </source>
</evidence>
<name>A0A3P7LK70_DIBLA</name>
<organism evidence="3 4">
    <name type="scientific">Dibothriocephalus latus</name>
    <name type="common">Fish tapeworm</name>
    <name type="synonym">Diphyllobothrium latum</name>
    <dbReference type="NCBI Taxonomy" id="60516"/>
    <lineage>
        <taxon>Eukaryota</taxon>
        <taxon>Metazoa</taxon>
        <taxon>Spiralia</taxon>
        <taxon>Lophotrochozoa</taxon>
        <taxon>Platyhelminthes</taxon>
        <taxon>Cestoda</taxon>
        <taxon>Eucestoda</taxon>
        <taxon>Diphyllobothriidea</taxon>
        <taxon>Diphyllobothriidae</taxon>
        <taxon>Dibothriocephalus</taxon>
    </lineage>
</organism>
<gene>
    <name evidence="3" type="ORF">DILT_LOCUS6069</name>
</gene>
<proteinExistence type="predicted"/>
<dbReference type="Proteomes" id="UP000281553">
    <property type="component" value="Unassembled WGS sequence"/>
</dbReference>
<evidence type="ECO:0000313" key="4">
    <source>
        <dbReference type="Proteomes" id="UP000281553"/>
    </source>
</evidence>
<feature type="compositionally biased region" description="Polar residues" evidence="1">
    <location>
        <begin position="465"/>
        <end position="474"/>
    </location>
</feature>
<reference evidence="3 4" key="1">
    <citation type="submission" date="2018-11" db="EMBL/GenBank/DDBJ databases">
        <authorList>
            <consortium name="Pathogen Informatics"/>
        </authorList>
    </citation>
    <scope>NUCLEOTIDE SEQUENCE [LARGE SCALE GENOMIC DNA]</scope>
</reference>
<accession>A0A3P7LK70</accession>
<dbReference type="InterPro" id="IPR009060">
    <property type="entry name" value="UBA-like_sf"/>
</dbReference>
<feature type="region of interest" description="Disordered" evidence="1">
    <location>
        <begin position="159"/>
        <end position="183"/>
    </location>
</feature>
<evidence type="ECO:0000313" key="3">
    <source>
        <dbReference type="EMBL" id="VDN10238.1"/>
    </source>
</evidence>
<evidence type="ECO:0000256" key="1">
    <source>
        <dbReference type="SAM" id="MobiDB-lite"/>
    </source>
</evidence>